<feature type="domain" description="HD-Zip IV C-terminal" evidence="1">
    <location>
        <begin position="104"/>
        <end position="158"/>
    </location>
</feature>
<dbReference type="EnsemblPlants" id="KEH22808">
    <property type="protein sequence ID" value="KEH22808"/>
    <property type="gene ID" value="MTR_7g057830"/>
</dbReference>
<organism evidence="2 4">
    <name type="scientific">Medicago truncatula</name>
    <name type="common">Barrel medic</name>
    <name type="synonym">Medicago tribuloides</name>
    <dbReference type="NCBI Taxonomy" id="3880"/>
    <lineage>
        <taxon>Eukaryota</taxon>
        <taxon>Viridiplantae</taxon>
        <taxon>Streptophyta</taxon>
        <taxon>Embryophyta</taxon>
        <taxon>Tracheophyta</taxon>
        <taxon>Spermatophyta</taxon>
        <taxon>Magnoliopsida</taxon>
        <taxon>eudicotyledons</taxon>
        <taxon>Gunneridae</taxon>
        <taxon>Pentapetalae</taxon>
        <taxon>rosids</taxon>
        <taxon>fabids</taxon>
        <taxon>Fabales</taxon>
        <taxon>Fabaceae</taxon>
        <taxon>Papilionoideae</taxon>
        <taxon>50 kb inversion clade</taxon>
        <taxon>NPAAA clade</taxon>
        <taxon>Hologalegina</taxon>
        <taxon>IRL clade</taxon>
        <taxon>Trifolieae</taxon>
        <taxon>Medicago</taxon>
    </lineage>
</organism>
<proteinExistence type="predicted"/>
<evidence type="ECO:0000313" key="3">
    <source>
        <dbReference type="EnsemblPlants" id="KEH22808"/>
    </source>
</evidence>
<reference evidence="3" key="3">
    <citation type="submission" date="2015-04" db="UniProtKB">
        <authorList>
            <consortium name="EnsemblPlants"/>
        </authorList>
    </citation>
    <scope>IDENTIFICATION</scope>
    <source>
        <strain evidence="3">cv. Jemalong A17</strain>
    </source>
</reference>
<accession>A0A072U0Y0</accession>
<dbReference type="HOGENOM" id="CLU_1629560_0_0_1"/>
<reference evidence="2 4" key="2">
    <citation type="journal article" date="2014" name="BMC Genomics">
        <title>An improved genome release (version Mt4.0) for the model legume Medicago truncatula.</title>
        <authorList>
            <person name="Tang H."/>
            <person name="Krishnakumar V."/>
            <person name="Bidwell S."/>
            <person name="Rosen B."/>
            <person name="Chan A."/>
            <person name="Zhou S."/>
            <person name="Gentzbittel L."/>
            <person name="Childs K.L."/>
            <person name="Yandell M."/>
            <person name="Gundlach H."/>
            <person name="Mayer K.F."/>
            <person name="Schwartz D.C."/>
            <person name="Town C.D."/>
        </authorList>
    </citation>
    <scope>GENOME REANNOTATION</scope>
    <source>
        <strain evidence="2">A17</strain>
        <strain evidence="3 4">cv. Jemalong A17</strain>
    </source>
</reference>
<sequence>MLVANNTINKKMDHSTASVVPLCFNMKHIIPMNKKVDPEEGAENSIVQQVPPINYYESDIMKPTITIFKKQMDTYINELKGPEDPKDLKIFWKMIIFYDGENKESFTSHMESYVIYAPIDRKTMNVALIGEDSKDLPILPYGFVVCSKSQPNINAVFEASNNN</sequence>
<evidence type="ECO:0000313" key="4">
    <source>
        <dbReference type="Proteomes" id="UP000002051"/>
    </source>
</evidence>
<protein>
    <recommendedName>
        <fullName evidence="1">HD-Zip IV C-terminal domain-containing protein</fullName>
    </recommendedName>
</protein>
<evidence type="ECO:0000313" key="2">
    <source>
        <dbReference type="EMBL" id="KEH22808.1"/>
    </source>
</evidence>
<dbReference type="AlphaFoldDB" id="A0A072U0Y0"/>
<dbReference type="InterPro" id="IPR057993">
    <property type="entry name" value="HD-Zip_IV_C"/>
</dbReference>
<dbReference type="Pfam" id="PF25797">
    <property type="entry name" value="PDF2_C"/>
    <property type="match status" value="1"/>
</dbReference>
<name>A0A072U0Y0_MEDTR</name>
<evidence type="ECO:0000259" key="1">
    <source>
        <dbReference type="Pfam" id="PF25797"/>
    </source>
</evidence>
<reference evidence="2 4" key="1">
    <citation type="journal article" date="2011" name="Nature">
        <title>The Medicago genome provides insight into the evolution of rhizobial symbioses.</title>
        <authorList>
            <person name="Young N.D."/>
            <person name="Debelle F."/>
            <person name="Oldroyd G.E."/>
            <person name="Geurts R."/>
            <person name="Cannon S.B."/>
            <person name="Udvardi M.K."/>
            <person name="Benedito V.A."/>
            <person name="Mayer K.F."/>
            <person name="Gouzy J."/>
            <person name="Schoof H."/>
            <person name="Van de Peer Y."/>
            <person name="Proost S."/>
            <person name="Cook D.R."/>
            <person name="Meyers B.C."/>
            <person name="Spannagl M."/>
            <person name="Cheung F."/>
            <person name="De Mita S."/>
            <person name="Krishnakumar V."/>
            <person name="Gundlach H."/>
            <person name="Zhou S."/>
            <person name="Mudge J."/>
            <person name="Bharti A.K."/>
            <person name="Murray J.D."/>
            <person name="Naoumkina M.A."/>
            <person name="Rosen B."/>
            <person name="Silverstein K.A."/>
            <person name="Tang H."/>
            <person name="Rombauts S."/>
            <person name="Zhao P.X."/>
            <person name="Zhou P."/>
            <person name="Barbe V."/>
            <person name="Bardou P."/>
            <person name="Bechner M."/>
            <person name="Bellec A."/>
            <person name="Berger A."/>
            <person name="Berges H."/>
            <person name="Bidwell S."/>
            <person name="Bisseling T."/>
            <person name="Choisne N."/>
            <person name="Couloux A."/>
            <person name="Denny R."/>
            <person name="Deshpande S."/>
            <person name="Dai X."/>
            <person name="Doyle J.J."/>
            <person name="Dudez A.M."/>
            <person name="Farmer A.D."/>
            <person name="Fouteau S."/>
            <person name="Franken C."/>
            <person name="Gibelin C."/>
            <person name="Gish J."/>
            <person name="Goldstein S."/>
            <person name="Gonzalez A.J."/>
            <person name="Green P.J."/>
            <person name="Hallab A."/>
            <person name="Hartog M."/>
            <person name="Hua A."/>
            <person name="Humphray S.J."/>
            <person name="Jeong D.H."/>
            <person name="Jing Y."/>
            <person name="Jocker A."/>
            <person name="Kenton S.M."/>
            <person name="Kim D.J."/>
            <person name="Klee K."/>
            <person name="Lai H."/>
            <person name="Lang C."/>
            <person name="Lin S."/>
            <person name="Macmil S.L."/>
            <person name="Magdelenat G."/>
            <person name="Matthews L."/>
            <person name="McCorrison J."/>
            <person name="Monaghan E.L."/>
            <person name="Mun J.H."/>
            <person name="Najar F.Z."/>
            <person name="Nicholson C."/>
            <person name="Noirot C."/>
            <person name="O'Bleness M."/>
            <person name="Paule C.R."/>
            <person name="Poulain J."/>
            <person name="Prion F."/>
            <person name="Qin B."/>
            <person name="Qu C."/>
            <person name="Retzel E.F."/>
            <person name="Riddle C."/>
            <person name="Sallet E."/>
            <person name="Samain S."/>
            <person name="Samson N."/>
            <person name="Sanders I."/>
            <person name="Saurat O."/>
            <person name="Scarpelli C."/>
            <person name="Schiex T."/>
            <person name="Segurens B."/>
            <person name="Severin A.J."/>
            <person name="Sherrier D.J."/>
            <person name="Shi R."/>
            <person name="Sims S."/>
            <person name="Singer S.R."/>
            <person name="Sinharoy S."/>
            <person name="Sterck L."/>
            <person name="Viollet A."/>
            <person name="Wang B.B."/>
            <person name="Wang K."/>
            <person name="Wang M."/>
            <person name="Wang X."/>
            <person name="Warfsmann J."/>
            <person name="Weissenbach J."/>
            <person name="White D.D."/>
            <person name="White J.D."/>
            <person name="Wiley G.B."/>
            <person name="Wincker P."/>
            <person name="Xing Y."/>
            <person name="Yang L."/>
            <person name="Yao Z."/>
            <person name="Ying F."/>
            <person name="Zhai J."/>
            <person name="Zhou L."/>
            <person name="Zuber A."/>
            <person name="Denarie J."/>
            <person name="Dixon R.A."/>
            <person name="May G.D."/>
            <person name="Schwartz D.C."/>
            <person name="Rogers J."/>
            <person name="Quetier F."/>
            <person name="Town C.D."/>
            <person name="Roe B.A."/>
        </authorList>
    </citation>
    <scope>NUCLEOTIDE SEQUENCE [LARGE SCALE GENOMIC DNA]</scope>
    <source>
        <strain evidence="2">A17</strain>
        <strain evidence="3 4">cv. Jemalong A17</strain>
    </source>
</reference>
<dbReference type="EMBL" id="CM001223">
    <property type="protein sequence ID" value="KEH22808.1"/>
    <property type="molecule type" value="Genomic_DNA"/>
</dbReference>
<keyword evidence="4" id="KW-1185">Reference proteome</keyword>
<gene>
    <name evidence="2" type="ordered locus">MTR_7g057830</name>
</gene>
<dbReference type="Proteomes" id="UP000002051">
    <property type="component" value="Unassembled WGS sequence"/>
</dbReference>